<evidence type="ECO:0000256" key="2">
    <source>
        <dbReference type="ARBA" id="ARBA00001947"/>
    </source>
</evidence>
<dbReference type="Gene3D" id="3.20.20.140">
    <property type="entry name" value="Metal-dependent hydrolases"/>
    <property type="match status" value="1"/>
</dbReference>
<evidence type="ECO:0000256" key="4">
    <source>
        <dbReference type="ARBA" id="ARBA00010368"/>
    </source>
</evidence>
<dbReference type="PANTHER" id="PTHR43668">
    <property type="entry name" value="ALLANTOINASE"/>
    <property type="match status" value="1"/>
</dbReference>
<keyword evidence="12" id="KW-1185">Reference proteome</keyword>
<dbReference type="SUPFAM" id="SSF51556">
    <property type="entry name" value="Metallo-dependent hydrolases"/>
    <property type="match status" value="1"/>
</dbReference>
<dbReference type="InterPro" id="IPR006680">
    <property type="entry name" value="Amidohydro-rel"/>
</dbReference>
<dbReference type="FunFam" id="3.20.20.140:FF:000032">
    <property type="entry name" value="Allantoinase Dal1"/>
    <property type="match status" value="1"/>
</dbReference>
<comment type="subunit">
    <text evidence="5">Homotetramer.</text>
</comment>
<protein>
    <recommendedName>
        <fullName evidence="6">allantoinase</fullName>
        <ecNumber evidence="6">3.5.2.5</ecNumber>
    </recommendedName>
</protein>
<evidence type="ECO:0000256" key="6">
    <source>
        <dbReference type="ARBA" id="ARBA00012863"/>
    </source>
</evidence>
<dbReference type="EMBL" id="JEMT01017252">
    <property type="protein sequence ID" value="EXX68558.1"/>
    <property type="molecule type" value="Genomic_DNA"/>
</dbReference>
<dbReference type="NCBIfam" id="TIGR03178">
    <property type="entry name" value="allantoinase"/>
    <property type="match status" value="1"/>
</dbReference>
<evidence type="ECO:0000259" key="10">
    <source>
        <dbReference type="Pfam" id="PF01979"/>
    </source>
</evidence>
<evidence type="ECO:0000256" key="5">
    <source>
        <dbReference type="ARBA" id="ARBA00011881"/>
    </source>
</evidence>
<dbReference type="OrthoDB" id="10258955at2759"/>
<dbReference type="InterPro" id="IPR002195">
    <property type="entry name" value="Dihydroorotase_CS"/>
</dbReference>
<comment type="similarity">
    <text evidence="4">Belongs to the metallo-dependent hydrolases superfamily. Allantoinase family.</text>
</comment>
<dbReference type="GO" id="GO:0000256">
    <property type="term" value="P:allantoin catabolic process"/>
    <property type="evidence" value="ECO:0007669"/>
    <property type="project" value="UniProtKB-UniPathway"/>
</dbReference>
<keyword evidence="7" id="KW-0479">Metal-binding</keyword>
<accession>A0A015MP37</accession>
<dbReference type="OMA" id="SRLHVCH"/>
<dbReference type="Pfam" id="PF01979">
    <property type="entry name" value="Amidohydro_1"/>
    <property type="match status" value="1"/>
</dbReference>
<dbReference type="PROSITE" id="PS00482">
    <property type="entry name" value="DIHYDROOROTASE_1"/>
    <property type="match status" value="1"/>
</dbReference>
<sequence length="474" mass="52880">MASNQNNNLMIISSSRIILPYSTEPTPGTIEIDKSTGKIIKIHPYKLSINDYNEEQFLDVGNNVVMPGVIDAHVHLNEPGRTQWEGFETGTKAAAAGGVTTVIDMPLNSIPPTTSVSNLQEKINAARGKCWVDVGFFGGVIPGNQDELVPLIKAGVKGFKGFLIDSGVDEFPRVNEQDVRKAFEKLQGQDSFLMFHAEMEGSNTNILETESKEYYEQIPPNNYEKFLLSRPQSLELNAISLIIDLTKQYKNNVKTHIVHLSASDAIPLIQQAKSDGINLTVETCFHYLCLSSEKIPNGKTEFKCCPPIREESNREKLWQALLDGTIDYVVSDHSPCTADLKKFDDKEEERDFIKAWGGISTLQFGLPVLWTEAKNRGVSFKQLSTWLSKNTSKQVGLHDRKGEIKVGFDADFVIWDPEEKFEVTSELIHFKNKVTPYLGNTIFGVVHKSIIRGNIVYDKSNGGLIKIPCGELLV</sequence>
<feature type="domain" description="Amidohydrolase-related" evidence="10">
    <location>
        <begin position="64"/>
        <end position="434"/>
    </location>
</feature>
<dbReference type="InterPro" id="IPR050138">
    <property type="entry name" value="DHOase/Allantoinase_Hydrolase"/>
</dbReference>
<dbReference type="PANTHER" id="PTHR43668:SF2">
    <property type="entry name" value="ALLANTOINASE"/>
    <property type="match status" value="1"/>
</dbReference>
<evidence type="ECO:0000256" key="3">
    <source>
        <dbReference type="ARBA" id="ARBA00004968"/>
    </source>
</evidence>
<dbReference type="GO" id="GO:0006145">
    <property type="term" value="P:purine nucleobase catabolic process"/>
    <property type="evidence" value="ECO:0007669"/>
    <property type="project" value="TreeGrafter"/>
</dbReference>
<dbReference type="AlphaFoldDB" id="A0A015MP37"/>
<dbReference type="STRING" id="1432141.A0A015MP37"/>
<proteinExistence type="inferred from homology"/>
<gene>
    <name evidence="11" type="ORF">RirG_104110</name>
</gene>
<dbReference type="InterPro" id="IPR017593">
    <property type="entry name" value="Allantoinase"/>
</dbReference>
<evidence type="ECO:0000256" key="9">
    <source>
        <dbReference type="ARBA" id="ARBA00022833"/>
    </source>
</evidence>
<reference evidence="11 12" key="1">
    <citation type="submission" date="2014-02" db="EMBL/GenBank/DDBJ databases">
        <title>Single nucleus genome sequencing reveals high similarity among nuclei of an endomycorrhizal fungus.</title>
        <authorList>
            <person name="Lin K."/>
            <person name="Geurts R."/>
            <person name="Zhang Z."/>
            <person name="Limpens E."/>
            <person name="Saunders D.G."/>
            <person name="Mu D."/>
            <person name="Pang E."/>
            <person name="Cao H."/>
            <person name="Cha H."/>
            <person name="Lin T."/>
            <person name="Zhou Q."/>
            <person name="Shang Y."/>
            <person name="Li Y."/>
            <person name="Ivanov S."/>
            <person name="Sharma T."/>
            <person name="Velzen R.V."/>
            <person name="Ruijter N.D."/>
            <person name="Aanen D.K."/>
            <person name="Win J."/>
            <person name="Kamoun S."/>
            <person name="Bisseling T."/>
            <person name="Huang S."/>
        </authorList>
    </citation>
    <scope>NUCLEOTIDE SEQUENCE [LARGE SCALE GENOMIC DNA]</scope>
    <source>
        <strain evidence="12">DAOM197198w</strain>
    </source>
</reference>
<evidence type="ECO:0000256" key="8">
    <source>
        <dbReference type="ARBA" id="ARBA00022801"/>
    </source>
</evidence>
<comment type="cofactor">
    <cofactor evidence="2">
        <name>Zn(2+)</name>
        <dbReference type="ChEBI" id="CHEBI:29105"/>
    </cofactor>
</comment>
<dbReference type="GO" id="GO:0005737">
    <property type="term" value="C:cytoplasm"/>
    <property type="evidence" value="ECO:0007669"/>
    <property type="project" value="TreeGrafter"/>
</dbReference>
<dbReference type="GO" id="GO:0050897">
    <property type="term" value="F:cobalt ion binding"/>
    <property type="evidence" value="ECO:0007669"/>
    <property type="project" value="InterPro"/>
</dbReference>
<dbReference type="InterPro" id="IPR032466">
    <property type="entry name" value="Metal_Hydrolase"/>
</dbReference>
<keyword evidence="9" id="KW-0862">Zinc</keyword>
<dbReference type="UniPathway" id="UPA00395">
    <property type="reaction ID" value="UER00653"/>
</dbReference>
<dbReference type="SUPFAM" id="SSF51338">
    <property type="entry name" value="Composite domain of metallo-dependent hydrolases"/>
    <property type="match status" value="1"/>
</dbReference>
<dbReference type="Proteomes" id="UP000022910">
    <property type="component" value="Unassembled WGS sequence"/>
</dbReference>
<comment type="pathway">
    <text evidence="3">Nitrogen metabolism; (S)-allantoin degradation; allantoate from (S)-allantoin: step 1/1.</text>
</comment>
<comment type="caution">
    <text evidence="11">The sequence shown here is derived from an EMBL/GenBank/DDBJ whole genome shotgun (WGS) entry which is preliminary data.</text>
</comment>
<dbReference type="InterPro" id="IPR011059">
    <property type="entry name" value="Metal-dep_hydrolase_composite"/>
</dbReference>
<evidence type="ECO:0000313" key="11">
    <source>
        <dbReference type="EMBL" id="EXX68558.1"/>
    </source>
</evidence>
<name>A0A015MP37_RHIIW</name>
<evidence type="ECO:0000313" key="12">
    <source>
        <dbReference type="Proteomes" id="UP000022910"/>
    </source>
</evidence>
<dbReference type="GO" id="GO:0004038">
    <property type="term" value="F:allantoinase activity"/>
    <property type="evidence" value="ECO:0007669"/>
    <property type="project" value="UniProtKB-EC"/>
</dbReference>
<evidence type="ECO:0000256" key="7">
    <source>
        <dbReference type="ARBA" id="ARBA00022723"/>
    </source>
</evidence>
<dbReference type="EC" id="3.5.2.5" evidence="6"/>
<comment type="catalytic activity">
    <reaction evidence="1">
        <text>(S)-allantoin + H2O = allantoate + H(+)</text>
        <dbReference type="Rhea" id="RHEA:17029"/>
        <dbReference type="ChEBI" id="CHEBI:15377"/>
        <dbReference type="ChEBI" id="CHEBI:15378"/>
        <dbReference type="ChEBI" id="CHEBI:15678"/>
        <dbReference type="ChEBI" id="CHEBI:17536"/>
        <dbReference type="EC" id="3.5.2.5"/>
    </reaction>
</comment>
<organism evidence="11 12">
    <name type="scientific">Rhizophagus irregularis (strain DAOM 197198w)</name>
    <name type="common">Glomus intraradices</name>
    <dbReference type="NCBI Taxonomy" id="1432141"/>
    <lineage>
        <taxon>Eukaryota</taxon>
        <taxon>Fungi</taxon>
        <taxon>Fungi incertae sedis</taxon>
        <taxon>Mucoromycota</taxon>
        <taxon>Glomeromycotina</taxon>
        <taxon>Glomeromycetes</taxon>
        <taxon>Glomerales</taxon>
        <taxon>Glomeraceae</taxon>
        <taxon>Rhizophagus</taxon>
    </lineage>
</organism>
<evidence type="ECO:0000256" key="1">
    <source>
        <dbReference type="ARBA" id="ARBA00001756"/>
    </source>
</evidence>
<keyword evidence="8" id="KW-0378">Hydrolase</keyword>
<dbReference type="GO" id="GO:0008270">
    <property type="term" value="F:zinc ion binding"/>
    <property type="evidence" value="ECO:0007669"/>
    <property type="project" value="InterPro"/>
</dbReference>